<dbReference type="Proteomes" id="UP001175271">
    <property type="component" value="Unassembled WGS sequence"/>
</dbReference>
<protein>
    <submittedName>
        <fullName evidence="2">Uncharacterized protein</fullName>
    </submittedName>
</protein>
<dbReference type="AlphaFoldDB" id="A0AA39M2G1"/>
<feature type="region of interest" description="Disordered" evidence="1">
    <location>
        <begin position="57"/>
        <end position="79"/>
    </location>
</feature>
<comment type="caution">
    <text evidence="2">The sequence shown here is derived from an EMBL/GenBank/DDBJ whole genome shotgun (WGS) entry which is preliminary data.</text>
</comment>
<evidence type="ECO:0000256" key="1">
    <source>
        <dbReference type="SAM" id="MobiDB-lite"/>
    </source>
</evidence>
<dbReference type="EMBL" id="JAUCMV010000002">
    <property type="protein sequence ID" value="KAK0418323.1"/>
    <property type="molecule type" value="Genomic_DNA"/>
</dbReference>
<feature type="compositionally biased region" description="Basic and acidic residues" evidence="1">
    <location>
        <begin position="9"/>
        <end position="24"/>
    </location>
</feature>
<name>A0AA39M2G1_9BILA</name>
<evidence type="ECO:0000313" key="2">
    <source>
        <dbReference type="EMBL" id="KAK0418323.1"/>
    </source>
</evidence>
<proteinExistence type="predicted"/>
<reference evidence="2" key="1">
    <citation type="submission" date="2023-06" db="EMBL/GenBank/DDBJ databases">
        <title>Genomic analysis of the entomopathogenic nematode Steinernema hermaphroditum.</title>
        <authorList>
            <person name="Schwarz E.M."/>
            <person name="Heppert J.K."/>
            <person name="Baniya A."/>
            <person name="Schwartz H.T."/>
            <person name="Tan C.-H."/>
            <person name="Antoshechkin I."/>
            <person name="Sternberg P.W."/>
            <person name="Goodrich-Blair H."/>
            <person name="Dillman A.R."/>
        </authorList>
    </citation>
    <scope>NUCLEOTIDE SEQUENCE</scope>
    <source>
        <strain evidence="2">PS9179</strain>
        <tissue evidence="2">Whole animal</tissue>
    </source>
</reference>
<feature type="region of interest" description="Disordered" evidence="1">
    <location>
        <begin position="1"/>
        <end position="26"/>
    </location>
</feature>
<gene>
    <name evidence="2" type="ORF">QR680_013500</name>
</gene>
<sequence length="143" mass="15657">MTRVVFPKGNEEEVEKRMDDELKSDFGVPNPATSPFPFISAPHLPFSSPAALASLSLSSPDRPSHRLRHRREQSAASVPPGACCNTSFVSFFVPLRLPPLALRAKGLAQVIIFPFTGSLPPLHRPSPVDRRPPPLLRLLVPHA</sequence>
<evidence type="ECO:0000313" key="3">
    <source>
        <dbReference type="Proteomes" id="UP001175271"/>
    </source>
</evidence>
<organism evidence="2 3">
    <name type="scientific">Steinernema hermaphroditum</name>
    <dbReference type="NCBI Taxonomy" id="289476"/>
    <lineage>
        <taxon>Eukaryota</taxon>
        <taxon>Metazoa</taxon>
        <taxon>Ecdysozoa</taxon>
        <taxon>Nematoda</taxon>
        <taxon>Chromadorea</taxon>
        <taxon>Rhabditida</taxon>
        <taxon>Tylenchina</taxon>
        <taxon>Panagrolaimomorpha</taxon>
        <taxon>Strongyloidoidea</taxon>
        <taxon>Steinernematidae</taxon>
        <taxon>Steinernema</taxon>
    </lineage>
</organism>
<keyword evidence="3" id="KW-1185">Reference proteome</keyword>
<accession>A0AA39M2G1</accession>